<reference evidence="4" key="1">
    <citation type="submission" date="2015-03" db="EMBL/GenBank/DDBJ databases">
        <authorList>
            <person name="Nijsse Bart"/>
        </authorList>
    </citation>
    <scope>NUCLEOTIDE SEQUENCE [LARGE SCALE GENOMIC DNA]</scope>
</reference>
<evidence type="ECO:0000313" key="3">
    <source>
        <dbReference type="EMBL" id="CQR71173.1"/>
    </source>
</evidence>
<dbReference type="PANTHER" id="PTHR42781">
    <property type="entry name" value="SPERMIDINE/PUTRESCINE IMPORT ATP-BINDING PROTEIN POTA"/>
    <property type="match status" value="1"/>
</dbReference>
<evidence type="ECO:0000259" key="2">
    <source>
        <dbReference type="Pfam" id="PF00005"/>
    </source>
</evidence>
<gene>
    <name evidence="3" type="ORF">SpAn4DRAFT_2151</name>
</gene>
<proteinExistence type="predicted"/>
<dbReference type="GO" id="GO:0016887">
    <property type="term" value="F:ATP hydrolysis activity"/>
    <property type="evidence" value="ECO:0007669"/>
    <property type="project" value="InterPro"/>
</dbReference>
<dbReference type="InterPro" id="IPR027417">
    <property type="entry name" value="P-loop_NTPase"/>
</dbReference>
<sequence length="67" mass="7227">MPKGERAVRAADYLGLVGLGDFAQAYPQELSGGMRQRAAIARCRIPPDVLLMEEPFEALDAYSGDDG</sequence>
<dbReference type="Pfam" id="PF00005">
    <property type="entry name" value="ABC_tran"/>
    <property type="match status" value="1"/>
</dbReference>
<keyword evidence="4" id="KW-1185">Reference proteome</keyword>
<dbReference type="Proteomes" id="UP000049855">
    <property type="component" value="Unassembled WGS sequence"/>
</dbReference>
<evidence type="ECO:0000313" key="4">
    <source>
        <dbReference type="Proteomes" id="UP000049855"/>
    </source>
</evidence>
<feature type="domain" description="ABC transporter" evidence="2">
    <location>
        <begin position="7"/>
        <end position="56"/>
    </location>
</feature>
<dbReference type="RefSeq" id="WP_021169879.1">
    <property type="nucleotide sequence ID" value="NZ_CTRP01000003.1"/>
</dbReference>
<dbReference type="GO" id="GO:0005524">
    <property type="term" value="F:ATP binding"/>
    <property type="evidence" value="ECO:0007669"/>
    <property type="project" value="UniProtKB-KW"/>
</dbReference>
<dbReference type="AlphaFoldDB" id="A0A0U1KW88"/>
<dbReference type="PANTHER" id="PTHR42781:SF8">
    <property type="entry name" value="BICARBONATE TRANSPORT ATP-BINDING PROTEIN CMPC"/>
    <property type="match status" value="1"/>
</dbReference>
<dbReference type="EMBL" id="CTRP01000003">
    <property type="protein sequence ID" value="CQR71173.1"/>
    <property type="molecule type" value="Genomic_DNA"/>
</dbReference>
<evidence type="ECO:0000256" key="1">
    <source>
        <dbReference type="ARBA" id="ARBA00022448"/>
    </source>
</evidence>
<dbReference type="Gene3D" id="3.40.50.300">
    <property type="entry name" value="P-loop containing nucleotide triphosphate hydrolases"/>
    <property type="match status" value="1"/>
</dbReference>
<name>A0A0U1KW88_9FIRM</name>
<keyword evidence="3" id="KW-0067">ATP-binding</keyword>
<dbReference type="SUPFAM" id="SSF52540">
    <property type="entry name" value="P-loop containing nucleoside triphosphate hydrolases"/>
    <property type="match status" value="1"/>
</dbReference>
<accession>A0A0U1KW88</accession>
<dbReference type="InterPro" id="IPR050093">
    <property type="entry name" value="ABC_SmlMolc_Importer"/>
</dbReference>
<organism evidence="3 4">
    <name type="scientific">Sporomusa ovata</name>
    <dbReference type="NCBI Taxonomy" id="2378"/>
    <lineage>
        <taxon>Bacteria</taxon>
        <taxon>Bacillati</taxon>
        <taxon>Bacillota</taxon>
        <taxon>Negativicutes</taxon>
        <taxon>Selenomonadales</taxon>
        <taxon>Sporomusaceae</taxon>
        <taxon>Sporomusa</taxon>
    </lineage>
</organism>
<protein>
    <submittedName>
        <fullName evidence="3">Putative ABC transporter ATP-binding protein</fullName>
    </submittedName>
</protein>
<keyword evidence="1" id="KW-0813">Transport</keyword>
<dbReference type="InterPro" id="IPR003439">
    <property type="entry name" value="ABC_transporter-like_ATP-bd"/>
</dbReference>
<keyword evidence="3" id="KW-0547">Nucleotide-binding</keyword>